<evidence type="ECO:0000313" key="2">
    <source>
        <dbReference type="Proteomes" id="UP000503349"/>
    </source>
</evidence>
<reference evidence="2" key="2">
    <citation type="submission" date="2019-02" db="EMBL/GenBank/DDBJ databases">
        <title>Opniocepnalus argus Var Kimnra genome.</title>
        <authorList>
            <person name="Zhou C."/>
            <person name="Xiao S."/>
        </authorList>
    </citation>
    <scope>NUCLEOTIDE SEQUENCE [LARGE SCALE GENOMIC DNA]</scope>
</reference>
<name>A0A6G1PGU5_CHAAH</name>
<accession>A0A6G1PGU5</accession>
<sequence length="50" mass="5409">MYIREQWRNKSIVCSGCLCLCGTIQSPQVAAFMNSTQAGVKPLLGSPAHI</sequence>
<dbReference type="EMBL" id="CM015716">
    <property type="protein sequence ID" value="KAF3689429.1"/>
    <property type="molecule type" value="Genomic_DNA"/>
</dbReference>
<protein>
    <submittedName>
        <fullName evidence="1">Uncharacterized protein</fullName>
    </submittedName>
</protein>
<reference evidence="1 2" key="1">
    <citation type="submission" date="2019-02" db="EMBL/GenBank/DDBJ databases">
        <title>Opniocepnalus argus genome.</title>
        <authorList>
            <person name="Zhou C."/>
            <person name="Xiao S."/>
        </authorList>
    </citation>
    <scope>NUCLEOTIDE SEQUENCE [LARGE SCALE GENOMIC DNA]</scope>
    <source>
        <strain evidence="1">OARG1902GOOAL</strain>
        <tissue evidence="1">Muscle</tissue>
    </source>
</reference>
<organism evidence="1 2">
    <name type="scientific">Channa argus</name>
    <name type="common">Northern snakehead</name>
    <name type="synonym">Ophicephalus argus</name>
    <dbReference type="NCBI Taxonomy" id="215402"/>
    <lineage>
        <taxon>Eukaryota</taxon>
        <taxon>Metazoa</taxon>
        <taxon>Chordata</taxon>
        <taxon>Craniata</taxon>
        <taxon>Vertebrata</taxon>
        <taxon>Euteleostomi</taxon>
        <taxon>Actinopterygii</taxon>
        <taxon>Neopterygii</taxon>
        <taxon>Teleostei</taxon>
        <taxon>Neoteleostei</taxon>
        <taxon>Acanthomorphata</taxon>
        <taxon>Anabantaria</taxon>
        <taxon>Anabantiformes</taxon>
        <taxon>Channoidei</taxon>
        <taxon>Channidae</taxon>
        <taxon>Channa</taxon>
    </lineage>
</organism>
<proteinExistence type="predicted"/>
<keyword evidence="2" id="KW-1185">Reference proteome</keyword>
<gene>
    <name evidence="1" type="ORF">EXN66_Car005101</name>
</gene>
<dbReference type="Proteomes" id="UP000503349">
    <property type="component" value="Chromosome 5"/>
</dbReference>
<evidence type="ECO:0000313" key="1">
    <source>
        <dbReference type="EMBL" id="KAF3689429.1"/>
    </source>
</evidence>
<dbReference type="AlphaFoldDB" id="A0A6G1PGU5"/>